<dbReference type="InterPro" id="IPR036097">
    <property type="entry name" value="HisK_dim/P_sf"/>
</dbReference>
<evidence type="ECO:0000259" key="12">
    <source>
        <dbReference type="PROSITE" id="PS50885"/>
    </source>
</evidence>
<dbReference type="Gene3D" id="1.10.287.130">
    <property type="match status" value="1"/>
</dbReference>
<dbReference type="InterPro" id="IPR003594">
    <property type="entry name" value="HATPase_dom"/>
</dbReference>
<evidence type="ECO:0000313" key="13">
    <source>
        <dbReference type="EMBL" id="TWU37177.1"/>
    </source>
</evidence>
<dbReference type="EC" id="2.7.13.3" evidence="3"/>
<name>A0A5C6DMU5_9BACT</name>
<dbReference type="InterPro" id="IPR003660">
    <property type="entry name" value="HAMP_dom"/>
</dbReference>
<keyword evidence="10" id="KW-1133">Transmembrane helix</keyword>
<feature type="transmembrane region" description="Helical" evidence="10">
    <location>
        <begin position="135"/>
        <end position="153"/>
    </location>
</feature>
<dbReference type="PRINTS" id="PR00344">
    <property type="entry name" value="BCTRLSENSOR"/>
</dbReference>
<keyword evidence="7" id="KW-0547">Nucleotide-binding</keyword>
<dbReference type="EMBL" id="SJPV01000005">
    <property type="protein sequence ID" value="TWU37177.1"/>
    <property type="molecule type" value="Genomic_DNA"/>
</dbReference>
<dbReference type="OrthoDB" id="9804645at2"/>
<dbReference type="Gene3D" id="6.10.340.10">
    <property type="match status" value="1"/>
</dbReference>
<evidence type="ECO:0000259" key="11">
    <source>
        <dbReference type="PROSITE" id="PS50109"/>
    </source>
</evidence>
<evidence type="ECO:0000256" key="6">
    <source>
        <dbReference type="ARBA" id="ARBA00022679"/>
    </source>
</evidence>
<evidence type="ECO:0000256" key="4">
    <source>
        <dbReference type="ARBA" id="ARBA00022475"/>
    </source>
</evidence>
<dbReference type="Pfam" id="PF00512">
    <property type="entry name" value="HisKA"/>
    <property type="match status" value="1"/>
</dbReference>
<protein>
    <recommendedName>
        <fullName evidence="3">histidine kinase</fullName>
        <ecNumber evidence="3">2.7.13.3</ecNumber>
    </recommendedName>
</protein>
<dbReference type="CDD" id="cd00082">
    <property type="entry name" value="HisKA"/>
    <property type="match status" value="1"/>
</dbReference>
<feature type="domain" description="Histidine kinase" evidence="11">
    <location>
        <begin position="214"/>
        <end position="422"/>
    </location>
</feature>
<proteinExistence type="predicted"/>
<keyword evidence="10" id="KW-0472">Membrane</keyword>
<dbReference type="Gene3D" id="3.30.565.10">
    <property type="entry name" value="Histidine kinase-like ATPase, C-terminal domain"/>
    <property type="match status" value="1"/>
</dbReference>
<evidence type="ECO:0000256" key="1">
    <source>
        <dbReference type="ARBA" id="ARBA00000085"/>
    </source>
</evidence>
<feature type="transmembrane region" description="Helical" evidence="10">
    <location>
        <begin position="6"/>
        <end position="27"/>
    </location>
</feature>
<dbReference type="GO" id="GO:0000155">
    <property type="term" value="F:phosphorelay sensor kinase activity"/>
    <property type="evidence" value="ECO:0007669"/>
    <property type="project" value="InterPro"/>
</dbReference>
<dbReference type="PROSITE" id="PS50109">
    <property type="entry name" value="HIS_KIN"/>
    <property type="match status" value="1"/>
</dbReference>
<dbReference type="PANTHER" id="PTHR44936:SF10">
    <property type="entry name" value="SENSOR PROTEIN RSTB"/>
    <property type="match status" value="1"/>
</dbReference>
<dbReference type="SMART" id="SM00387">
    <property type="entry name" value="HATPase_c"/>
    <property type="match status" value="1"/>
</dbReference>
<comment type="catalytic activity">
    <reaction evidence="1">
        <text>ATP + protein L-histidine = ADP + protein N-phospho-L-histidine.</text>
        <dbReference type="EC" id="2.7.13.3"/>
    </reaction>
</comment>
<dbReference type="PANTHER" id="PTHR44936">
    <property type="entry name" value="SENSOR PROTEIN CREC"/>
    <property type="match status" value="1"/>
</dbReference>
<evidence type="ECO:0000313" key="14">
    <source>
        <dbReference type="Proteomes" id="UP000319143"/>
    </source>
</evidence>
<gene>
    <name evidence="13" type="primary">rstB</name>
    <name evidence="13" type="ORF">Poly41_33040</name>
</gene>
<dbReference type="GO" id="GO:0005886">
    <property type="term" value="C:plasma membrane"/>
    <property type="evidence" value="ECO:0007669"/>
    <property type="project" value="UniProtKB-SubCell"/>
</dbReference>
<evidence type="ECO:0000256" key="5">
    <source>
        <dbReference type="ARBA" id="ARBA00022553"/>
    </source>
</evidence>
<keyword evidence="9" id="KW-0067">ATP-binding</keyword>
<evidence type="ECO:0000256" key="9">
    <source>
        <dbReference type="ARBA" id="ARBA00022840"/>
    </source>
</evidence>
<dbReference type="InterPro" id="IPR005467">
    <property type="entry name" value="His_kinase_dom"/>
</dbReference>
<dbReference type="SUPFAM" id="SSF55874">
    <property type="entry name" value="ATPase domain of HSP90 chaperone/DNA topoisomerase II/histidine kinase"/>
    <property type="match status" value="1"/>
</dbReference>
<comment type="caution">
    <text evidence="13">The sequence shown here is derived from an EMBL/GenBank/DDBJ whole genome shotgun (WGS) entry which is preliminary data.</text>
</comment>
<dbReference type="RefSeq" id="WP_146527449.1">
    <property type="nucleotide sequence ID" value="NZ_SJPV01000005.1"/>
</dbReference>
<reference evidence="13 14" key="1">
    <citation type="submission" date="2019-02" db="EMBL/GenBank/DDBJ databases">
        <title>Deep-cultivation of Planctomycetes and their phenomic and genomic characterization uncovers novel biology.</title>
        <authorList>
            <person name="Wiegand S."/>
            <person name="Jogler M."/>
            <person name="Boedeker C."/>
            <person name="Pinto D."/>
            <person name="Vollmers J."/>
            <person name="Rivas-Marin E."/>
            <person name="Kohn T."/>
            <person name="Peeters S.H."/>
            <person name="Heuer A."/>
            <person name="Rast P."/>
            <person name="Oberbeckmann S."/>
            <person name="Bunk B."/>
            <person name="Jeske O."/>
            <person name="Meyerdierks A."/>
            <person name="Storesund J.E."/>
            <person name="Kallscheuer N."/>
            <person name="Luecker S."/>
            <person name="Lage O.M."/>
            <person name="Pohl T."/>
            <person name="Merkel B.J."/>
            <person name="Hornburger P."/>
            <person name="Mueller R.-W."/>
            <person name="Bruemmer F."/>
            <person name="Labrenz M."/>
            <person name="Spormann A.M."/>
            <person name="Op Den Camp H."/>
            <person name="Overmann J."/>
            <person name="Amann R."/>
            <person name="Jetten M.S.M."/>
            <person name="Mascher T."/>
            <person name="Medema M.H."/>
            <person name="Devos D.P."/>
            <person name="Kaster A.-K."/>
            <person name="Ovreas L."/>
            <person name="Rohde M."/>
            <person name="Galperin M.Y."/>
            <person name="Jogler C."/>
        </authorList>
    </citation>
    <scope>NUCLEOTIDE SEQUENCE [LARGE SCALE GENOMIC DNA]</scope>
    <source>
        <strain evidence="13 14">Poly41</strain>
    </source>
</reference>
<keyword evidence="4" id="KW-1003">Cell membrane</keyword>
<feature type="domain" description="HAMP" evidence="12">
    <location>
        <begin position="154"/>
        <end position="206"/>
    </location>
</feature>
<dbReference type="SUPFAM" id="SSF47384">
    <property type="entry name" value="Homodimeric domain of signal transducing histidine kinase"/>
    <property type="match status" value="1"/>
</dbReference>
<dbReference type="AlphaFoldDB" id="A0A5C6DMU5"/>
<dbReference type="InterPro" id="IPR050980">
    <property type="entry name" value="2C_sensor_his_kinase"/>
</dbReference>
<accession>A0A5C6DMU5</accession>
<evidence type="ECO:0000256" key="8">
    <source>
        <dbReference type="ARBA" id="ARBA00022777"/>
    </source>
</evidence>
<keyword evidence="8" id="KW-0418">Kinase</keyword>
<keyword evidence="10" id="KW-0812">Transmembrane</keyword>
<sequence length="422" mass="46455">MTRLFLRFYFGVICILVITFAILGYVFRQRNEPQAYRVIEQALSGGVRLAQLRLAAADEASFEPTLQAIQQSFDYPVYLVPFTSEQVGEPLHSRLLAGDVVFQFNRMLIALPDNKHLMAFGPLPEFAQPTPTEVVLGYGAIFLLAAIAIALLLRPVVSQLRAVERTATAIAGGDLSARIDPTSAKRSIALAGAFNTMADRTETLLKSQRELLQSVSHELRTPLARIRFATELIETAPTDELRRSRLESVDKATQELDDLVGELLSYVRLESVATHAKLDRVNIKLLLREQISSVQSLYPSVHISIEDESEPVIGVVNQTSLSRAIKNLLTNACRYAKSRVAMRVLHQANQVVIEVDDDGEGIPATDRAKVFEPFVRLKNTQGRGSGLGLALVDRIVKSHGGHAEVLDSPGGGARFRITIHAN</sequence>
<dbReference type="SMART" id="SM00304">
    <property type="entry name" value="HAMP"/>
    <property type="match status" value="1"/>
</dbReference>
<keyword evidence="6 13" id="KW-0808">Transferase</keyword>
<dbReference type="GO" id="GO:0005524">
    <property type="term" value="F:ATP binding"/>
    <property type="evidence" value="ECO:0007669"/>
    <property type="project" value="UniProtKB-KW"/>
</dbReference>
<dbReference type="InterPro" id="IPR004358">
    <property type="entry name" value="Sig_transdc_His_kin-like_C"/>
</dbReference>
<dbReference type="Pfam" id="PF02518">
    <property type="entry name" value="HATPase_c"/>
    <property type="match status" value="1"/>
</dbReference>
<keyword evidence="5" id="KW-0597">Phosphoprotein</keyword>
<evidence type="ECO:0000256" key="10">
    <source>
        <dbReference type="SAM" id="Phobius"/>
    </source>
</evidence>
<comment type="subcellular location">
    <subcellularLocation>
        <location evidence="2">Cell membrane</location>
        <topology evidence="2">Multi-pass membrane protein</topology>
    </subcellularLocation>
</comment>
<dbReference type="PROSITE" id="PS50885">
    <property type="entry name" value="HAMP"/>
    <property type="match status" value="1"/>
</dbReference>
<dbReference type="InterPro" id="IPR003661">
    <property type="entry name" value="HisK_dim/P_dom"/>
</dbReference>
<dbReference type="SMART" id="SM00388">
    <property type="entry name" value="HisKA"/>
    <property type="match status" value="1"/>
</dbReference>
<evidence type="ECO:0000256" key="2">
    <source>
        <dbReference type="ARBA" id="ARBA00004651"/>
    </source>
</evidence>
<dbReference type="Pfam" id="PF00672">
    <property type="entry name" value="HAMP"/>
    <property type="match status" value="1"/>
</dbReference>
<dbReference type="Proteomes" id="UP000319143">
    <property type="component" value="Unassembled WGS sequence"/>
</dbReference>
<dbReference type="InterPro" id="IPR036890">
    <property type="entry name" value="HATPase_C_sf"/>
</dbReference>
<organism evidence="13 14">
    <name type="scientific">Novipirellula artificiosorum</name>
    <dbReference type="NCBI Taxonomy" id="2528016"/>
    <lineage>
        <taxon>Bacteria</taxon>
        <taxon>Pseudomonadati</taxon>
        <taxon>Planctomycetota</taxon>
        <taxon>Planctomycetia</taxon>
        <taxon>Pirellulales</taxon>
        <taxon>Pirellulaceae</taxon>
        <taxon>Novipirellula</taxon>
    </lineage>
</organism>
<dbReference type="CDD" id="cd06225">
    <property type="entry name" value="HAMP"/>
    <property type="match status" value="1"/>
</dbReference>
<evidence type="ECO:0000256" key="7">
    <source>
        <dbReference type="ARBA" id="ARBA00022741"/>
    </source>
</evidence>
<evidence type="ECO:0000256" key="3">
    <source>
        <dbReference type="ARBA" id="ARBA00012438"/>
    </source>
</evidence>
<keyword evidence="14" id="KW-1185">Reference proteome</keyword>